<sequence length="302" mass="31801">MADTQDRIPAAIGLRLLSVALFGTMNAVIKLAEGAGAELMEILFFRQFGAALLITAVIAAGPGLGSVRTRRMGSHLLRAVVGLAAMACFFTAIMALPLAESTAIGFTIPVFATIIGALVLKEPTGVWRWGAVLAGFLGVLIVTQPGGSSIPLWAAGVALCGCLLTAFVSILLRRMSRTESTGTTVFWFSVLSLPPLGALYLFDVQAHPPLTWAYLFGIGFLGGAAQFAMTGSLRLGPVSVVVPMDYSSLLYATLLGWLLFDALPAPATWVGAPIIIASGLVIVWREQVRRRQETSQAIGDPA</sequence>
<feature type="transmembrane region" description="Helical" evidence="1">
    <location>
        <begin position="214"/>
        <end position="233"/>
    </location>
</feature>
<dbReference type="Pfam" id="PF00892">
    <property type="entry name" value="EamA"/>
    <property type="match status" value="2"/>
</dbReference>
<feature type="domain" description="EamA" evidence="2">
    <location>
        <begin position="12"/>
        <end position="143"/>
    </location>
</feature>
<organism evidence="3 4">
    <name type="scientific">Sphingomonas lenta</name>
    <dbReference type="NCBI Taxonomy" id="1141887"/>
    <lineage>
        <taxon>Bacteria</taxon>
        <taxon>Pseudomonadati</taxon>
        <taxon>Pseudomonadota</taxon>
        <taxon>Alphaproteobacteria</taxon>
        <taxon>Sphingomonadales</taxon>
        <taxon>Sphingomonadaceae</taxon>
        <taxon>Sphingomonas</taxon>
    </lineage>
</organism>
<dbReference type="AlphaFoldDB" id="A0A2A2SJQ9"/>
<feature type="transmembrane region" description="Helical" evidence="1">
    <location>
        <begin position="150"/>
        <end position="172"/>
    </location>
</feature>
<keyword evidence="1" id="KW-1133">Transmembrane helix</keyword>
<gene>
    <name evidence="3" type="ORF">CKY28_01625</name>
</gene>
<dbReference type="InterPro" id="IPR037185">
    <property type="entry name" value="EmrE-like"/>
</dbReference>
<feature type="domain" description="EamA" evidence="2">
    <location>
        <begin position="153"/>
        <end position="283"/>
    </location>
</feature>
<feature type="transmembrane region" description="Helical" evidence="1">
    <location>
        <begin position="184"/>
        <end position="202"/>
    </location>
</feature>
<dbReference type="EMBL" id="NSLI01000001">
    <property type="protein sequence ID" value="PAX09476.1"/>
    <property type="molecule type" value="Genomic_DNA"/>
</dbReference>
<dbReference type="GO" id="GO:0016020">
    <property type="term" value="C:membrane"/>
    <property type="evidence" value="ECO:0007669"/>
    <property type="project" value="InterPro"/>
</dbReference>
<dbReference type="RefSeq" id="WP_095996583.1">
    <property type="nucleotide sequence ID" value="NZ_NSLI01000001.1"/>
</dbReference>
<dbReference type="SUPFAM" id="SSF103481">
    <property type="entry name" value="Multidrug resistance efflux transporter EmrE"/>
    <property type="match status" value="2"/>
</dbReference>
<name>A0A2A2SJQ9_9SPHN</name>
<dbReference type="PANTHER" id="PTHR22911:SF103">
    <property type="entry name" value="BLR2811 PROTEIN"/>
    <property type="match status" value="1"/>
</dbReference>
<feature type="transmembrane region" description="Helical" evidence="1">
    <location>
        <begin position="44"/>
        <end position="64"/>
    </location>
</feature>
<feature type="transmembrane region" description="Helical" evidence="1">
    <location>
        <begin position="127"/>
        <end position="144"/>
    </location>
</feature>
<feature type="transmembrane region" description="Helical" evidence="1">
    <location>
        <begin position="240"/>
        <end position="260"/>
    </location>
</feature>
<protein>
    <submittedName>
        <fullName evidence="3">EamA family transporter</fullName>
    </submittedName>
</protein>
<accession>A0A2A2SJQ9</accession>
<proteinExistence type="predicted"/>
<evidence type="ECO:0000313" key="4">
    <source>
        <dbReference type="Proteomes" id="UP000218151"/>
    </source>
</evidence>
<feature type="transmembrane region" description="Helical" evidence="1">
    <location>
        <begin position="12"/>
        <end position="32"/>
    </location>
</feature>
<evidence type="ECO:0000313" key="3">
    <source>
        <dbReference type="EMBL" id="PAX09476.1"/>
    </source>
</evidence>
<keyword evidence="1" id="KW-0472">Membrane</keyword>
<feature type="transmembrane region" description="Helical" evidence="1">
    <location>
        <begin position="266"/>
        <end position="284"/>
    </location>
</feature>
<evidence type="ECO:0000256" key="1">
    <source>
        <dbReference type="SAM" id="Phobius"/>
    </source>
</evidence>
<dbReference type="OrthoDB" id="9812899at2"/>
<comment type="caution">
    <text evidence="3">The sequence shown here is derived from an EMBL/GenBank/DDBJ whole genome shotgun (WGS) entry which is preliminary data.</text>
</comment>
<reference evidence="4" key="1">
    <citation type="submission" date="2017-09" db="EMBL/GenBank/DDBJ databases">
        <authorList>
            <person name="Feng G."/>
            <person name="Zhu H."/>
        </authorList>
    </citation>
    <scope>NUCLEOTIDE SEQUENCE [LARGE SCALE GENOMIC DNA]</scope>
    <source>
        <strain evidence="4">1PNM-20</strain>
    </source>
</reference>
<feature type="transmembrane region" description="Helical" evidence="1">
    <location>
        <begin position="102"/>
        <end position="120"/>
    </location>
</feature>
<dbReference type="InterPro" id="IPR000620">
    <property type="entry name" value="EamA_dom"/>
</dbReference>
<feature type="transmembrane region" description="Helical" evidence="1">
    <location>
        <begin position="76"/>
        <end position="96"/>
    </location>
</feature>
<evidence type="ECO:0000259" key="2">
    <source>
        <dbReference type="Pfam" id="PF00892"/>
    </source>
</evidence>
<dbReference type="PANTHER" id="PTHR22911">
    <property type="entry name" value="ACYL-MALONYL CONDENSING ENZYME-RELATED"/>
    <property type="match status" value="1"/>
</dbReference>
<keyword evidence="4" id="KW-1185">Reference proteome</keyword>
<keyword evidence="1" id="KW-0812">Transmembrane</keyword>
<dbReference type="Proteomes" id="UP000218151">
    <property type="component" value="Unassembled WGS sequence"/>
</dbReference>